<organism evidence="7 8">
    <name type="scientific">Microbacterium testaceum (strain StLB037)</name>
    <dbReference type="NCBI Taxonomy" id="979556"/>
    <lineage>
        <taxon>Bacteria</taxon>
        <taxon>Bacillati</taxon>
        <taxon>Actinomycetota</taxon>
        <taxon>Actinomycetes</taxon>
        <taxon>Micrococcales</taxon>
        <taxon>Microbacteriaceae</taxon>
        <taxon>Microbacterium</taxon>
    </lineage>
</organism>
<evidence type="ECO:0000256" key="3">
    <source>
        <dbReference type="ARBA" id="ARBA00022801"/>
    </source>
</evidence>
<dbReference type="PANTHER" id="PTHR11717">
    <property type="entry name" value="LOW MOLECULAR WEIGHT PROTEIN TYROSINE PHOSPHATASE"/>
    <property type="match status" value="1"/>
</dbReference>
<dbReference type="SMART" id="SM00226">
    <property type="entry name" value="LMWPc"/>
    <property type="match status" value="1"/>
</dbReference>
<dbReference type="EC" id="3.1.3.48" evidence="2"/>
<evidence type="ECO:0000256" key="2">
    <source>
        <dbReference type="ARBA" id="ARBA00013064"/>
    </source>
</evidence>
<evidence type="ECO:0000313" key="7">
    <source>
        <dbReference type="EMBL" id="SDP36564.1"/>
    </source>
</evidence>
<dbReference type="Gene3D" id="3.40.50.2300">
    <property type="match status" value="1"/>
</dbReference>
<feature type="active site" description="Nucleophile" evidence="5">
    <location>
        <position position="8"/>
    </location>
</feature>
<sequence length="199" mass="21961">MLNILTVCTGNVCRSPVAAQLLATRLGDLDVEFQSAGTRARNGMSMTSGAMALATNRGVDPATTLAHRARLLADSHLRGTDLLLGMAREHRREIVELAPSSMRRTFTIRELARLCEAITDDDLRGAWSQAERSNEPGVRLEFMLRLIAAQRGVAPEPVTVLDDDVVDPYGRSPEFYERSGLELEPGLQTVERIVRLTFE</sequence>
<keyword evidence="4" id="KW-0904">Protein phosphatase</keyword>
<feature type="active site" evidence="5">
    <location>
        <position position="14"/>
    </location>
</feature>
<feature type="domain" description="Phosphotyrosine protein phosphatase I" evidence="6">
    <location>
        <begin position="2"/>
        <end position="121"/>
    </location>
</feature>
<dbReference type="Pfam" id="PF01451">
    <property type="entry name" value="LMWPc"/>
    <property type="match status" value="1"/>
</dbReference>
<reference evidence="7 8" key="1">
    <citation type="submission" date="2016-10" db="EMBL/GenBank/DDBJ databases">
        <authorList>
            <person name="de Groot N.N."/>
        </authorList>
    </citation>
    <scope>NUCLEOTIDE SEQUENCE [LARGE SCALE GENOMIC DNA]</scope>
    <source>
        <strain evidence="7 8">StLB037</strain>
    </source>
</reference>
<evidence type="ECO:0000259" key="6">
    <source>
        <dbReference type="SMART" id="SM00226"/>
    </source>
</evidence>
<dbReference type="PANTHER" id="PTHR11717:SF7">
    <property type="entry name" value="LOW MOLECULAR WEIGHT PHOSPHOTYROSINE PROTEIN PHOSPHATASE"/>
    <property type="match status" value="1"/>
</dbReference>
<gene>
    <name evidence="7" type="ORF">SAMN04487788_3191</name>
</gene>
<dbReference type="InterPro" id="IPR050438">
    <property type="entry name" value="LMW_PTPase"/>
</dbReference>
<dbReference type="AlphaFoldDB" id="A0A1H0S4E7"/>
<dbReference type="PRINTS" id="PR00719">
    <property type="entry name" value="LMWPTPASE"/>
</dbReference>
<dbReference type="InterPro" id="IPR023485">
    <property type="entry name" value="Ptyr_pPase"/>
</dbReference>
<keyword evidence="3" id="KW-0378">Hydrolase</keyword>
<proteinExistence type="inferred from homology"/>
<dbReference type="SUPFAM" id="SSF52788">
    <property type="entry name" value="Phosphotyrosine protein phosphatases I"/>
    <property type="match status" value="1"/>
</dbReference>
<dbReference type="InterPro" id="IPR036196">
    <property type="entry name" value="Ptyr_pPase_sf"/>
</dbReference>
<evidence type="ECO:0000313" key="8">
    <source>
        <dbReference type="Proteomes" id="UP000186456"/>
    </source>
</evidence>
<dbReference type="Proteomes" id="UP000186456">
    <property type="component" value="Unassembled WGS sequence"/>
</dbReference>
<name>A0A1H0S4E7_MICTS</name>
<protein>
    <recommendedName>
        <fullName evidence="2">protein-tyrosine-phosphatase</fullName>
        <ecNumber evidence="2">3.1.3.48</ecNumber>
    </recommendedName>
</protein>
<comment type="similarity">
    <text evidence="1">Belongs to the low molecular weight phosphotyrosine protein phosphatase family.</text>
</comment>
<dbReference type="EMBL" id="FNJN01000008">
    <property type="protein sequence ID" value="SDP36564.1"/>
    <property type="molecule type" value="Genomic_DNA"/>
</dbReference>
<evidence type="ECO:0000256" key="4">
    <source>
        <dbReference type="ARBA" id="ARBA00022912"/>
    </source>
</evidence>
<evidence type="ECO:0000256" key="1">
    <source>
        <dbReference type="ARBA" id="ARBA00011063"/>
    </source>
</evidence>
<dbReference type="GO" id="GO:0004725">
    <property type="term" value="F:protein tyrosine phosphatase activity"/>
    <property type="evidence" value="ECO:0007669"/>
    <property type="project" value="UniProtKB-EC"/>
</dbReference>
<accession>A0A1H0S4E7</accession>
<dbReference type="InterPro" id="IPR017867">
    <property type="entry name" value="Tyr_phospatase_low_mol_wt"/>
</dbReference>
<evidence type="ECO:0000256" key="5">
    <source>
        <dbReference type="PIRSR" id="PIRSR617867-1"/>
    </source>
</evidence>